<comment type="subunit">
    <text evidence="6">Consists of a catalytic RNA component and at least 4-5 protein subunits.</text>
</comment>
<dbReference type="GO" id="GO:0005737">
    <property type="term" value="C:cytoplasm"/>
    <property type="evidence" value="ECO:0007669"/>
    <property type="project" value="UniProtKB-SubCell"/>
</dbReference>
<gene>
    <name evidence="6 7" type="primary">rnp3</name>
    <name evidence="7" type="ORF">TBCH5v1_0187</name>
</gene>
<dbReference type="NCBIfam" id="NF003023">
    <property type="entry name" value="PRK03892.1"/>
    <property type="match status" value="1"/>
</dbReference>
<evidence type="ECO:0000256" key="4">
    <source>
        <dbReference type="ARBA" id="ARBA00022759"/>
    </source>
</evidence>
<dbReference type="GeneID" id="26135481"/>
<name>A0A0S1X8N4_THEBA</name>
<organism evidence="7 8">
    <name type="scientific">Thermococcus barophilus</name>
    <dbReference type="NCBI Taxonomy" id="55802"/>
    <lineage>
        <taxon>Archaea</taxon>
        <taxon>Methanobacteriati</taxon>
        <taxon>Methanobacteriota</taxon>
        <taxon>Thermococci</taxon>
        <taxon>Thermococcales</taxon>
        <taxon>Thermococcaceae</taxon>
        <taxon>Thermococcus</taxon>
    </lineage>
</organism>
<dbReference type="Gene3D" id="3.20.20.140">
    <property type="entry name" value="Metal-dependent hydrolases"/>
    <property type="match status" value="1"/>
</dbReference>
<comment type="catalytic activity">
    <reaction evidence="6">
        <text>Endonucleolytic cleavage of RNA, removing 5'-extranucleotides from tRNA precursor.</text>
        <dbReference type="EC" id="3.1.26.5"/>
    </reaction>
</comment>
<keyword evidence="3 6" id="KW-0540">Nuclease</keyword>
<dbReference type="SUPFAM" id="SSF89550">
    <property type="entry name" value="PHP domain-like"/>
    <property type="match status" value="1"/>
</dbReference>
<dbReference type="PATRIC" id="fig|55802.8.peg.185"/>
<protein>
    <recommendedName>
        <fullName evidence="6">Ribonuclease P protein component 3</fullName>
        <shortName evidence="6">RNase P component 3</shortName>
        <ecNumber evidence="6">3.1.26.5</ecNumber>
    </recommendedName>
    <alternativeName>
        <fullName evidence="6">Rpp30</fullName>
    </alternativeName>
</protein>
<sequence length="211" mass="24362">MKFIEMDTRDEKAYELAEEWYDEVVFTKKLPLNGSPDYEKLKEEIRELKKKYGKVALLVITNKPSLIRELKNRNLRALIYVQGGNMKVNRFALEIGVDALISPEFGRKDNGFDHVLAKIAAKNDVAISFSISQLLRAKPYERANILKFMMKNWQLVEKYKVPRFITSSAESKWEVRAPRDLMSLGVAIGMEISQAKASVGFYPERILNKRL</sequence>
<comment type="subcellular location">
    <subcellularLocation>
        <location evidence="6">Cytoplasm</location>
    </subcellularLocation>
</comment>
<comment type="function">
    <text evidence="6">Part of ribonuclease P, a protein complex that generates mature tRNA molecules by cleaving their 5'-ends.</text>
</comment>
<evidence type="ECO:0000313" key="8">
    <source>
        <dbReference type="Proteomes" id="UP000066042"/>
    </source>
</evidence>
<dbReference type="Proteomes" id="UP000066042">
    <property type="component" value="Chromosome"/>
</dbReference>
<dbReference type="RefSeq" id="WP_056933156.1">
    <property type="nucleotide sequence ID" value="NZ_CP013050.1"/>
</dbReference>
<reference evidence="7 8" key="1">
    <citation type="journal article" date="2016" name="Genome Announc.">
        <title>Complete genome sequence of the hyperthermophilic and piezophilic archaeon Thermococcus barophilus Ch5, capable of growth at the expense of hydrogenogenesis from carbon monoxide and formate.</title>
        <authorList>
            <person name="Oger P."/>
            <person name="Sokolova T.G."/>
            <person name="Kozhevnikova D.A."/>
            <person name="Taranov E.A."/>
            <person name="Vannier P."/>
            <person name="Lee H.S."/>
            <person name="Kwon K.K."/>
            <person name="Kang S.G."/>
            <person name="Lee J.H."/>
            <person name="Bonch-Osmolovskaya E.A."/>
            <person name="Lebedinsky A.V."/>
        </authorList>
    </citation>
    <scope>NUCLEOTIDE SEQUENCE [LARGE SCALE GENOMIC DNA]</scope>
    <source>
        <strain evidence="8">Ch5</strain>
    </source>
</reference>
<evidence type="ECO:0000256" key="5">
    <source>
        <dbReference type="ARBA" id="ARBA00022801"/>
    </source>
</evidence>
<proteinExistence type="inferred from homology"/>
<evidence type="ECO:0000256" key="1">
    <source>
        <dbReference type="ARBA" id="ARBA00022490"/>
    </source>
</evidence>
<dbReference type="EC" id="3.1.26.5" evidence="6"/>
<keyword evidence="2 6" id="KW-0819">tRNA processing</keyword>
<dbReference type="GO" id="GO:0001682">
    <property type="term" value="P:tRNA 5'-leader removal"/>
    <property type="evidence" value="ECO:0007669"/>
    <property type="project" value="UniProtKB-UniRule"/>
</dbReference>
<evidence type="ECO:0000256" key="2">
    <source>
        <dbReference type="ARBA" id="ARBA00022694"/>
    </source>
</evidence>
<dbReference type="GO" id="GO:0030677">
    <property type="term" value="C:ribonuclease P complex"/>
    <property type="evidence" value="ECO:0007669"/>
    <property type="project" value="UniProtKB-UniRule"/>
</dbReference>
<dbReference type="AlphaFoldDB" id="A0A0S1X8N4"/>
<dbReference type="InterPro" id="IPR002738">
    <property type="entry name" value="RNase_P_p30"/>
</dbReference>
<evidence type="ECO:0000313" key="7">
    <source>
        <dbReference type="EMBL" id="ALM74166.1"/>
    </source>
</evidence>
<dbReference type="EMBL" id="CP013050">
    <property type="protein sequence ID" value="ALM74166.1"/>
    <property type="molecule type" value="Genomic_DNA"/>
</dbReference>
<dbReference type="HAMAP" id="MF_00756">
    <property type="entry name" value="RNase_P_3"/>
    <property type="match status" value="1"/>
</dbReference>
<dbReference type="GO" id="GO:0004526">
    <property type="term" value="F:ribonuclease P activity"/>
    <property type="evidence" value="ECO:0007669"/>
    <property type="project" value="UniProtKB-UniRule"/>
</dbReference>
<dbReference type="STRING" id="55802.TBCH5v1_0187"/>
<dbReference type="InterPro" id="IPR016195">
    <property type="entry name" value="Pol/histidinol_Pase-like"/>
</dbReference>
<keyword evidence="4 6" id="KW-0255">Endonuclease</keyword>
<keyword evidence="1 6" id="KW-0963">Cytoplasm</keyword>
<evidence type="ECO:0000256" key="6">
    <source>
        <dbReference type="HAMAP-Rule" id="MF_00756"/>
    </source>
</evidence>
<comment type="similarity">
    <text evidence="6">Belongs to the eukaryotic/archaeal RNase P protein component 3 family.</text>
</comment>
<dbReference type="Pfam" id="PF01876">
    <property type="entry name" value="RNase_P_p30"/>
    <property type="match status" value="1"/>
</dbReference>
<keyword evidence="5 6" id="KW-0378">Hydrolase</keyword>
<dbReference type="InterPro" id="IPR023539">
    <property type="entry name" value="RNase_P_comp-3_arc"/>
</dbReference>
<evidence type="ECO:0000256" key="3">
    <source>
        <dbReference type="ARBA" id="ARBA00022722"/>
    </source>
</evidence>
<accession>A0A0S1X8N4</accession>